<dbReference type="EMBL" id="AP019755">
    <property type="protein sequence ID" value="BBL34422.1"/>
    <property type="molecule type" value="Genomic_DNA"/>
</dbReference>
<name>A0A4Y1YJU6_9PROT</name>
<dbReference type="InterPro" id="IPR010466">
    <property type="entry name" value="DUF1058"/>
</dbReference>
<feature type="chain" id="PRO_5021409914" description="SH3b domain-containing protein" evidence="1">
    <location>
        <begin position="31"/>
        <end position="161"/>
    </location>
</feature>
<dbReference type="AlphaFoldDB" id="A0A4Y1YJU6"/>
<dbReference type="Proteomes" id="UP000316473">
    <property type="component" value="Chromosome"/>
</dbReference>
<organism evidence="2 3">
    <name type="scientific">Nitrosomonas stercoris</name>
    <dbReference type="NCBI Taxonomy" id="1444684"/>
    <lineage>
        <taxon>Bacteria</taxon>
        <taxon>Pseudomonadati</taxon>
        <taxon>Pseudomonadota</taxon>
        <taxon>Betaproteobacteria</taxon>
        <taxon>Nitrosomonadales</taxon>
        <taxon>Nitrosomonadaceae</taxon>
        <taxon>Nitrosomonas</taxon>
    </lineage>
</organism>
<dbReference type="KEGG" id="nst:Nstercoris_00658"/>
<feature type="signal peptide" evidence="1">
    <location>
        <begin position="1"/>
        <end position="30"/>
    </location>
</feature>
<keyword evidence="1" id="KW-0732">Signal</keyword>
<keyword evidence="3" id="KW-1185">Reference proteome</keyword>
<evidence type="ECO:0000313" key="3">
    <source>
        <dbReference type="Proteomes" id="UP000316473"/>
    </source>
</evidence>
<protein>
    <recommendedName>
        <fullName evidence="4">SH3b domain-containing protein</fullName>
    </recommendedName>
</protein>
<gene>
    <name evidence="2" type="ORF">Nstercoris_00658</name>
</gene>
<dbReference type="Pfam" id="PF06347">
    <property type="entry name" value="SH3_4"/>
    <property type="match status" value="2"/>
</dbReference>
<sequence length="161" mass="17988">MTFRRFNIGVFAASMLLSVFLLFASAKVCAQAESQHEFLSVATPATILYDAPSLNAEKLYVASINLPLEVMVKVVGWMKVRDHHGHLAWIEDSHISTKRFVLINSPVGHIYLSPDQASPLIFQAQRDVILEWLGMIAGGWVKVKHQDGQIGYIRADQVWGV</sequence>
<accession>A0A4Y1YJU6</accession>
<reference evidence="2 3" key="1">
    <citation type="submission" date="2019-06" db="EMBL/GenBank/DDBJ databases">
        <title>Nitrosomonas stercoris KYUHI-S whole genome shotgun sequence.</title>
        <authorList>
            <person name="Nakagawa T."/>
            <person name="Tsuchiya Y."/>
            <person name="Takahashi R."/>
        </authorList>
    </citation>
    <scope>NUCLEOTIDE SEQUENCE [LARGE SCALE GENOMIC DNA]</scope>
    <source>
        <strain evidence="2 3">KYUHI-S</strain>
    </source>
</reference>
<dbReference type="Gene3D" id="2.30.30.40">
    <property type="entry name" value="SH3 Domains"/>
    <property type="match status" value="1"/>
</dbReference>
<evidence type="ECO:0000256" key="1">
    <source>
        <dbReference type="SAM" id="SignalP"/>
    </source>
</evidence>
<proteinExistence type="predicted"/>
<evidence type="ECO:0000313" key="2">
    <source>
        <dbReference type="EMBL" id="BBL34422.1"/>
    </source>
</evidence>
<evidence type="ECO:0008006" key="4">
    <source>
        <dbReference type="Google" id="ProtNLM"/>
    </source>
</evidence>